<comment type="caution">
    <text evidence="2">The sequence shown here is derived from an EMBL/GenBank/DDBJ whole genome shotgun (WGS) entry which is preliminary data.</text>
</comment>
<accession>A0A9J5WIY3</accession>
<name>A0A9J5WIY3_SOLCO</name>
<evidence type="ECO:0000313" key="2">
    <source>
        <dbReference type="EMBL" id="KAG5575522.1"/>
    </source>
</evidence>
<protein>
    <submittedName>
        <fullName evidence="2">Uncharacterized protein</fullName>
    </submittedName>
</protein>
<reference evidence="2 3" key="1">
    <citation type="submission" date="2020-09" db="EMBL/GenBank/DDBJ databases">
        <title>De no assembly of potato wild relative species, Solanum commersonii.</title>
        <authorList>
            <person name="Cho K."/>
        </authorList>
    </citation>
    <scope>NUCLEOTIDE SEQUENCE [LARGE SCALE GENOMIC DNA]</scope>
    <source>
        <strain evidence="2">LZ3.2</strain>
        <tissue evidence="2">Leaf</tissue>
    </source>
</reference>
<evidence type="ECO:0000256" key="1">
    <source>
        <dbReference type="SAM" id="MobiDB-lite"/>
    </source>
</evidence>
<proteinExistence type="predicted"/>
<sequence length="72" mass="7787">MAKLLKSGWAPDWNGTIGPERTGTGSERDDLIGLLTGTGMNRTETTGMETQFCPVPLYTRMDPNGPERNGMG</sequence>
<feature type="region of interest" description="Disordered" evidence="1">
    <location>
        <begin position="1"/>
        <end position="30"/>
    </location>
</feature>
<keyword evidence="3" id="KW-1185">Reference proteome</keyword>
<dbReference type="EMBL" id="JACXVP010000011">
    <property type="protein sequence ID" value="KAG5575522.1"/>
    <property type="molecule type" value="Genomic_DNA"/>
</dbReference>
<evidence type="ECO:0000313" key="3">
    <source>
        <dbReference type="Proteomes" id="UP000824120"/>
    </source>
</evidence>
<organism evidence="2 3">
    <name type="scientific">Solanum commersonii</name>
    <name type="common">Commerson's wild potato</name>
    <name type="synonym">Commerson's nightshade</name>
    <dbReference type="NCBI Taxonomy" id="4109"/>
    <lineage>
        <taxon>Eukaryota</taxon>
        <taxon>Viridiplantae</taxon>
        <taxon>Streptophyta</taxon>
        <taxon>Embryophyta</taxon>
        <taxon>Tracheophyta</taxon>
        <taxon>Spermatophyta</taxon>
        <taxon>Magnoliopsida</taxon>
        <taxon>eudicotyledons</taxon>
        <taxon>Gunneridae</taxon>
        <taxon>Pentapetalae</taxon>
        <taxon>asterids</taxon>
        <taxon>lamiids</taxon>
        <taxon>Solanales</taxon>
        <taxon>Solanaceae</taxon>
        <taxon>Solanoideae</taxon>
        <taxon>Solaneae</taxon>
        <taxon>Solanum</taxon>
    </lineage>
</organism>
<gene>
    <name evidence="2" type="ORF">H5410_055656</name>
</gene>
<dbReference type="Proteomes" id="UP000824120">
    <property type="component" value="Chromosome 11"/>
</dbReference>
<dbReference type="AlphaFoldDB" id="A0A9J5WIY3"/>